<feature type="compositionally biased region" description="Gly residues" evidence="1">
    <location>
        <begin position="296"/>
        <end position="321"/>
    </location>
</feature>
<feature type="domain" description="SLH" evidence="3">
    <location>
        <begin position="387"/>
        <end position="450"/>
    </location>
</feature>
<feature type="signal peptide" evidence="2">
    <location>
        <begin position="1"/>
        <end position="29"/>
    </location>
</feature>
<name>A0A3B0CGF7_9BACL</name>
<dbReference type="InterPro" id="IPR036116">
    <property type="entry name" value="FN3_sf"/>
</dbReference>
<dbReference type="Gene3D" id="2.60.40.10">
    <property type="entry name" value="Immunoglobulins"/>
    <property type="match status" value="1"/>
</dbReference>
<dbReference type="AlphaFoldDB" id="A0A3B0CGF7"/>
<feature type="chain" id="PRO_5017227114" evidence="2">
    <location>
        <begin position="30"/>
        <end position="511"/>
    </location>
</feature>
<dbReference type="Proteomes" id="UP000282311">
    <property type="component" value="Unassembled WGS sequence"/>
</dbReference>
<dbReference type="RefSeq" id="WP_120748006.1">
    <property type="nucleotide sequence ID" value="NZ_RBAH01000009.1"/>
</dbReference>
<gene>
    <name evidence="4" type="ORF">D7M11_14835</name>
</gene>
<dbReference type="SUPFAM" id="SSF49265">
    <property type="entry name" value="Fibronectin type III"/>
    <property type="match status" value="1"/>
</dbReference>
<evidence type="ECO:0000256" key="2">
    <source>
        <dbReference type="SAM" id="SignalP"/>
    </source>
</evidence>
<sequence length="511" mass="54128">MMKRNRLLLALVTAVLALVLVLPATSAYAEVSITSFSVYGEGKSYLIGGTKISYSYMDDRAISTEIENVRMDYSTDNGLNWLPVLDLQDKRNYGTFRLPVDPQITNVSFRLSAKYSPLIGSNSYPQKTAGPYPVKQPGEPSNLTAVANSDGSVTVSWTDNSNMESYYLLTRVGPEGTKYFNVTNGGGEFGPMSTVDKTTSKTKNTFYAYSVTPVIDLYTLPEEVVPGMETAFVVNKAPFAGAVVDNIQDAGLRASLGELLSKQKPAGSSPIYDLKPIDGAKLPELKLPGGIIGVQPGKGGSGSASGGATGTGSETGGGQPGGAAQSAETLLNEAVYGASDWAKTDIKLAIVQSLTTSAVLGRYQEPITREHFAGIAVKLYEALSGKKAEPISPNPFKDTSVADVLKANKLGIVSGISDDTFAPGANITRQELTVMLMRAVKAAKPSQALKTSGMPEFEDAGLIAPWALEGIHFAVGYGLMNGVGEGKIDPLGKTTREQAIVLVKRSYDVFK</sequence>
<dbReference type="InterPro" id="IPR013783">
    <property type="entry name" value="Ig-like_fold"/>
</dbReference>
<dbReference type="Pfam" id="PF00395">
    <property type="entry name" value="SLH"/>
    <property type="match status" value="2"/>
</dbReference>
<comment type="caution">
    <text evidence="4">The sequence shown here is derived from an EMBL/GenBank/DDBJ whole genome shotgun (WGS) entry which is preliminary data.</text>
</comment>
<proteinExistence type="predicted"/>
<dbReference type="InterPro" id="IPR001119">
    <property type="entry name" value="SLH_dom"/>
</dbReference>
<evidence type="ECO:0000259" key="3">
    <source>
        <dbReference type="PROSITE" id="PS51272"/>
    </source>
</evidence>
<organism evidence="4 5">
    <name type="scientific">Paenibacillus ginsengarvi</name>
    <dbReference type="NCBI Taxonomy" id="400777"/>
    <lineage>
        <taxon>Bacteria</taxon>
        <taxon>Bacillati</taxon>
        <taxon>Bacillota</taxon>
        <taxon>Bacilli</taxon>
        <taxon>Bacillales</taxon>
        <taxon>Paenibacillaceae</taxon>
        <taxon>Paenibacillus</taxon>
    </lineage>
</organism>
<reference evidence="4 5" key="1">
    <citation type="journal article" date="2007" name="Int. J. Syst. Evol. Microbiol.">
        <title>Paenibacillus ginsengarvi sp. nov., isolated from soil from ginseng cultivation.</title>
        <authorList>
            <person name="Yoon M.H."/>
            <person name="Ten L.N."/>
            <person name="Im W.T."/>
        </authorList>
    </citation>
    <scope>NUCLEOTIDE SEQUENCE [LARGE SCALE GENOMIC DNA]</scope>
    <source>
        <strain evidence="4 5">KCTC 13059</strain>
    </source>
</reference>
<feature type="domain" description="SLH" evidence="3">
    <location>
        <begin position="454"/>
        <end position="511"/>
    </location>
</feature>
<dbReference type="EMBL" id="RBAH01000009">
    <property type="protein sequence ID" value="RKN84270.1"/>
    <property type="molecule type" value="Genomic_DNA"/>
</dbReference>
<protein>
    <submittedName>
        <fullName evidence="4">S-layer homology domain-containing protein</fullName>
    </submittedName>
</protein>
<evidence type="ECO:0000313" key="4">
    <source>
        <dbReference type="EMBL" id="RKN84270.1"/>
    </source>
</evidence>
<dbReference type="OrthoDB" id="1858867at2"/>
<feature type="region of interest" description="Disordered" evidence="1">
    <location>
        <begin position="296"/>
        <end position="325"/>
    </location>
</feature>
<keyword evidence="5" id="KW-1185">Reference proteome</keyword>
<evidence type="ECO:0000313" key="5">
    <source>
        <dbReference type="Proteomes" id="UP000282311"/>
    </source>
</evidence>
<dbReference type="PROSITE" id="PS51272">
    <property type="entry name" value="SLH"/>
    <property type="match status" value="2"/>
</dbReference>
<keyword evidence="2" id="KW-0732">Signal</keyword>
<accession>A0A3B0CGF7</accession>
<evidence type="ECO:0000256" key="1">
    <source>
        <dbReference type="SAM" id="MobiDB-lite"/>
    </source>
</evidence>